<evidence type="ECO:0000259" key="1">
    <source>
        <dbReference type="Pfam" id="PF13454"/>
    </source>
</evidence>
<organism evidence="2 3">
    <name type="scientific">Pedobacter psychrophilus</name>
    <dbReference type="NCBI Taxonomy" id="1826909"/>
    <lineage>
        <taxon>Bacteria</taxon>
        <taxon>Pseudomonadati</taxon>
        <taxon>Bacteroidota</taxon>
        <taxon>Sphingobacteriia</taxon>
        <taxon>Sphingobacteriales</taxon>
        <taxon>Sphingobacteriaceae</taxon>
        <taxon>Pedobacter</taxon>
    </lineage>
</organism>
<dbReference type="PANTHER" id="PTHR40254">
    <property type="entry name" value="BLR0577 PROTEIN"/>
    <property type="match status" value="1"/>
</dbReference>
<evidence type="ECO:0000313" key="3">
    <source>
        <dbReference type="Proteomes" id="UP000078459"/>
    </source>
</evidence>
<dbReference type="PANTHER" id="PTHR40254:SF1">
    <property type="entry name" value="BLR0577 PROTEIN"/>
    <property type="match status" value="1"/>
</dbReference>
<dbReference type="STRING" id="1826909.A5893_09600"/>
<accession>A0A179DGM2</accession>
<dbReference type="Proteomes" id="UP000078459">
    <property type="component" value="Unassembled WGS sequence"/>
</dbReference>
<proteinExistence type="predicted"/>
<dbReference type="OrthoDB" id="6309046at2"/>
<dbReference type="EMBL" id="LWHJ01000027">
    <property type="protein sequence ID" value="OAQ39820.1"/>
    <property type="molecule type" value="Genomic_DNA"/>
</dbReference>
<dbReference type="RefSeq" id="WP_068822437.1">
    <property type="nucleotide sequence ID" value="NZ_LWHJ01000027.1"/>
</dbReference>
<sequence length="568" mass="65121">MPEVNKKKIAIIGGGPSALFMYKRLIEAEDKNYDIHIFERKNKLGAGMPYSEEGASAEHITNVSDNEIPEIVCSIEDWVKTNPPLATEFKINPSNFNEYKVLPRLLFGNYLTAQFGLLLDKAKAEEIDTTLHLSVIVKDLIYKEQLNEVWLKTDNETLVFDTVIICIGHNWPKKFEGKIDGYYDSPYPPSKLNLQVNHPIAIKGSSLTAIDAIRTLSRHNGYFDKDEKGMQQYHLNKESEGFKIMMHSRNGFLPAIRFHLEDSHLQNSSLLTAEEIAENRKLNNGFLSLDYIFEQDFKELFKEKEPEFYHQIKNSNLEEFVEQMFALREQEDTFELFKAEYLEAEQSIKRKKSVYWKELLGVLSFAMNQPAKHFSAEDTMRLQKHLMPLISLVIAYVPQSSCEDLMALHKAGFLDIVSVGDDGEVIPQQNGGIIYSYQDKNNKPVENYFKTYIDCVGQAHLSYEDFPFKSFVEDNTISQALIKFKSAEIGKSELDKNPEKVIFYSGDYYLKVSGITINDHFQIVDQYGAFNKSIYIMAVPYISGFNPDYSGLDFCESASEKIMESISI</sequence>
<dbReference type="AlphaFoldDB" id="A0A179DGM2"/>
<dbReference type="InterPro" id="IPR036188">
    <property type="entry name" value="FAD/NAD-bd_sf"/>
</dbReference>
<name>A0A179DGM2_9SPHI</name>
<evidence type="ECO:0000313" key="2">
    <source>
        <dbReference type="EMBL" id="OAQ39820.1"/>
    </source>
</evidence>
<comment type="caution">
    <text evidence="2">The sequence shown here is derived from an EMBL/GenBank/DDBJ whole genome shotgun (WGS) entry which is preliminary data.</text>
</comment>
<dbReference type="Gene3D" id="3.50.50.60">
    <property type="entry name" value="FAD/NAD(P)-binding domain"/>
    <property type="match status" value="1"/>
</dbReference>
<dbReference type="InterPro" id="IPR038732">
    <property type="entry name" value="HpyO/CreE_NAD-binding"/>
</dbReference>
<dbReference type="Pfam" id="PF13454">
    <property type="entry name" value="NAD_binding_9"/>
    <property type="match status" value="1"/>
</dbReference>
<dbReference type="InterPro" id="IPR052189">
    <property type="entry name" value="L-asp_N-monooxygenase_NS-form"/>
</dbReference>
<feature type="domain" description="FAD-dependent urate hydroxylase HpyO/Asp monooxygenase CreE-like FAD/NAD(P)-binding" evidence="1">
    <location>
        <begin position="10"/>
        <end position="169"/>
    </location>
</feature>
<gene>
    <name evidence="2" type="ORF">A5893_09600</name>
</gene>
<dbReference type="SUPFAM" id="SSF51905">
    <property type="entry name" value="FAD/NAD(P)-binding domain"/>
    <property type="match status" value="1"/>
</dbReference>
<reference evidence="2 3" key="1">
    <citation type="submission" date="2016-04" db="EMBL/GenBank/DDBJ databases">
        <authorList>
            <person name="Evans L.H."/>
            <person name="Alamgir A."/>
            <person name="Owens N."/>
            <person name="Weber N.D."/>
            <person name="Virtaneva K."/>
            <person name="Barbian K."/>
            <person name="Babar A."/>
            <person name="Rosenke K."/>
        </authorList>
    </citation>
    <scope>NUCLEOTIDE SEQUENCE [LARGE SCALE GENOMIC DNA]</scope>
    <source>
        <strain evidence="2 3">CCM 8644</strain>
    </source>
</reference>
<keyword evidence="3" id="KW-1185">Reference proteome</keyword>
<protein>
    <recommendedName>
        <fullName evidence="1">FAD-dependent urate hydroxylase HpyO/Asp monooxygenase CreE-like FAD/NAD(P)-binding domain-containing protein</fullName>
    </recommendedName>
</protein>
<reference evidence="2 3" key="2">
    <citation type="submission" date="2016-06" db="EMBL/GenBank/DDBJ databases">
        <title>Pedobacter psychrophilus sp. nov., isolated from Antarctic fragmentary rock.</title>
        <authorList>
            <person name="Svec P."/>
        </authorList>
    </citation>
    <scope>NUCLEOTIDE SEQUENCE [LARGE SCALE GENOMIC DNA]</scope>
    <source>
        <strain evidence="2 3">CCM 8644</strain>
    </source>
</reference>